<feature type="non-terminal residue" evidence="1">
    <location>
        <position position="1"/>
    </location>
</feature>
<accession>A0A2T4CJR2</accession>
<sequence length="63" mass="7046">GTKKYHMGEFRQPYTPDVEVQELPNSVVLDFVEGTGIQLACEDRTGQLNVLHVLQAAHANHSR</sequence>
<proteinExistence type="predicted"/>
<dbReference type="OrthoDB" id="74412at2759"/>
<gene>
    <name evidence="1" type="ORF">M440DRAFT_822</name>
</gene>
<evidence type="ECO:0000313" key="2">
    <source>
        <dbReference type="Proteomes" id="UP000240760"/>
    </source>
</evidence>
<name>A0A2T4CJR2_TRILO</name>
<protein>
    <submittedName>
        <fullName evidence="1">Uncharacterized protein</fullName>
    </submittedName>
</protein>
<dbReference type="Proteomes" id="UP000240760">
    <property type="component" value="Unassembled WGS sequence"/>
</dbReference>
<dbReference type="EMBL" id="KZ679126">
    <property type="protein sequence ID" value="PTB81817.1"/>
    <property type="molecule type" value="Genomic_DNA"/>
</dbReference>
<organism evidence="1 2">
    <name type="scientific">Trichoderma longibrachiatum ATCC 18648</name>
    <dbReference type="NCBI Taxonomy" id="983965"/>
    <lineage>
        <taxon>Eukaryota</taxon>
        <taxon>Fungi</taxon>
        <taxon>Dikarya</taxon>
        <taxon>Ascomycota</taxon>
        <taxon>Pezizomycotina</taxon>
        <taxon>Sordariomycetes</taxon>
        <taxon>Hypocreomycetidae</taxon>
        <taxon>Hypocreales</taxon>
        <taxon>Hypocreaceae</taxon>
        <taxon>Trichoderma</taxon>
    </lineage>
</organism>
<reference evidence="1 2" key="1">
    <citation type="submission" date="2016-07" db="EMBL/GenBank/DDBJ databases">
        <title>Multiple horizontal gene transfer events from other fungi enriched the ability of initially mycotrophic Trichoderma (Ascomycota) to feed on dead plant biomass.</title>
        <authorList>
            <consortium name="DOE Joint Genome Institute"/>
            <person name="Aerts A."/>
            <person name="Atanasova L."/>
            <person name="Chenthamara K."/>
            <person name="Zhang J."/>
            <person name="Grujic M."/>
            <person name="Henrissat B."/>
            <person name="Kuo A."/>
            <person name="Salamov A."/>
            <person name="Lipzen A."/>
            <person name="Labutti K."/>
            <person name="Barry K."/>
            <person name="Miao Y."/>
            <person name="Rahimi M.J."/>
            <person name="Shen Q."/>
            <person name="Grigoriev I.V."/>
            <person name="Kubicek C.P."/>
            <person name="Druzhinina I.S."/>
        </authorList>
    </citation>
    <scope>NUCLEOTIDE SEQUENCE [LARGE SCALE GENOMIC DNA]</scope>
    <source>
        <strain evidence="1 2">ATCC 18648</strain>
    </source>
</reference>
<keyword evidence="2" id="KW-1185">Reference proteome</keyword>
<dbReference type="AlphaFoldDB" id="A0A2T4CJR2"/>
<dbReference type="STRING" id="983965.A0A2T4CJR2"/>
<evidence type="ECO:0000313" key="1">
    <source>
        <dbReference type="EMBL" id="PTB81817.1"/>
    </source>
</evidence>